<evidence type="ECO:0000313" key="3">
    <source>
        <dbReference type="Proteomes" id="UP000001312"/>
    </source>
</evidence>
<name>A7EE34_SCLS1</name>
<keyword evidence="3" id="KW-1185">Reference proteome</keyword>
<organism evidence="2 3">
    <name type="scientific">Sclerotinia sclerotiorum (strain ATCC 18683 / 1980 / Ss-1)</name>
    <name type="common">White mold</name>
    <name type="synonym">Whetzelinia sclerotiorum</name>
    <dbReference type="NCBI Taxonomy" id="665079"/>
    <lineage>
        <taxon>Eukaryota</taxon>
        <taxon>Fungi</taxon>
        <taxon>Dikarya</taxon>
        <taxon>Ascomycota</taxon>
        <taxon>Pezizomycotina</taxon>
        <taxon>Leotiomycetes</taxon>
        <taxon>Helotiales</taxon>
        <taxon>Sclerotiniaceae</taxon>
        <taxon>Sclerotinia</taxon>
    </lineage>
</organism>
<dbReference type="AlphaFoldDB" id="A7EE34"/>
<feature type="compositionally biased region" description="Polar residues" evidence="1">
    <location>
        <begin position="18"/>
        <end position="29"/>
    </location>
</feature>
<dbReference type="RefSeq" id="XP_001595485.1">
    <property type="nucleotide sequence ID" value="XM_001595435.1"/>
</dbReference>
<dbReference type="GeneID" id="5492030"/>
<gene>
    <name evidence="2" type="ORF">SS1G_03574</name>
</gene>
<feature type="region of interest" description="Disordered" evidence="1">
    <location>
        <begin position="1"/>
        <end position="36"/>
    </location>
</feature>
<dbReference type="EMBL" id="CH476624">
    <property type="protein sequence ID" value="EDO01100.1"/>
    <property type="molecule type" value="Genomic_DNA"/>
</dbReference>
<accession>A7EE34</accession>
<dbReference type="Proteomes" id="UP000001312">
    <property type="component" value="Unassembled WGS sequence"/>
</dbReference>
<proteinExistence type="predicted"/>
<dbReference type="KEGG" id="ssl:SS1G_03574"/>
<reference evidence="3" key="1">
    <citation type="journal article" date="2011" name="PLoS Genet.">
        <title>Genomic analysis of the necrotrophic fungal pathogens Sclerotinia sclerotiorum and Botrytis cinerea.</title>
        <authorList>
            <person name="Amselem J."/>
            <person name="Cuomo C.A."/>
            <person name="van Kan J.A."/>
            <person name="Viaud M."/>
            <person name="Benito E.P."/>
            <person name="Couloux A."/>
            <person name="Coutinho P.M."/>
            <person name="de Vries R.P."/>
            <person name="Dyer P.S."/>
            <person name="Fillinger S."/>
            <person name="Fournier E."/>
            <person name="Gout L."/>
            <person name="Hahn M."/>
            <person name="Kohn L."/>
            <person name="Lapalu N."/>
            <person name="Plummer K.M."/>
            <person name="Pradier J.M."/>
            <person name="Quevillon E."/>
            <person name="Sharon A."/>
            <person name="Simon A."/>
            <person name="ten Have A."/>
            <person name="Tudzynski B."/>
            <person name="Tudzynski P."/>
            <person name="Wincker P."/>
            <person name="Andrew M."/>
            <person name="Anthouard V."/>
            <person name="Beever R.E."/>
            <person name="Beffa R."/>
            <person name="Benoit I."/>
            <person name="Bouzid O."/>
            <person name="Brault B."/>
            <person name="Chen Z."/>
            <person name="Choquer M."/>
            <person name="Collemare J."/>
            <person name="Cotton P."/>
            <person name="Danchin E.G."/>
            <person name="Da Silva C."/>
            <person name="Gautier A."/>
            <person name="Giraud C."/>
            <person name="Giraud T."/>
            <person name="Gonzalez C."/>
            <person name="Grossetete S."/>
            <person name="Guldener U."/>
            <person name="Henrissat B."/>
            <person name="Howlett B.J."/>
            <person name="Kodira C."/>
            <person name="Kretschmer M."/>
            <person name="Lappartient A."/>
            <person name="Leroch M."/>
            <person name="Levis C."/>
            <person name="Mauceli E."/>
            <person name="Neuveglise C."/>
            <person name="Oeser B."/>
            <person name="Pearson M."/>
            <person name="Poulain J."/>
            <person name="Poussereau N."/>
            <person name="Quesneville H."/>
            <person name="Rascle C."/>
            <person name="Schumacher J."/>
            <person name="Segurens B."/>
            <person name="Sexton A."/>
            <person name="Silva E."/>
            <person name="Sirven C."/>
            <person name="Soanes D.M."/>
            <person name="Talbot N.J."/>
            <person name="Templeton M."/>
            <person name="Yandava C."/>
            <person name="Yarden O."/>
            <person name="Zeng Q."/>
            <person name="Rollins J.A."/>
            <person name="Lebrun M.H."/>
            <person name="Dickman M."/>
        </authorList>
    </citation>
    <scope>NUCLEOTIDE SEQUENCE [LARGE SCALE GENOMIC DNA]</scope>
    <source>
        <strain evidence="3">ATCC 18683 / 1980 / Ss-1</strain>
    </source>
</reference>
<dbReference type="InParanoid" id="A7EE34"/>
<evidence type="ECO:0000256" key="1">
    <source>
        <dbReference type="SAM" id="MobiDB-lite"/>
    </source>
</evidence>
<dbReference type="HOGENOM" id="CLU_2172598_0_0_1"/>
<evidence type="ECO:0000313" key="2">
    <source>
        <dbReference type="EMBL" id="EDO01100.1"/>
    </source>
</evidence>
<protein>
    <submittedName>
        <fullName evidence="2">Uncharacterized protein</fullName>
    </submittedName>
</protein>
<sequence>MIVQKSPVPVRPKIPFSGHNNELRTATSQPRRRRACDGTGPLPRTVVDCAHQFVHHTYIRIRVSLISLIINPVVPSKFETLRLGTPYCAGFQKRMKMCISDPTEISYVCK</sequence>